<dbReference type="PANTHER" id="PTHR34473:SF2">
    <property type="entry name" value="UPF0699 TRANSMEMBRANE PROTEIN YDBT"/>
    <property type="match status" value="1"/>
</dbReference>
<evidence type="ECO:0000259" key="2">
    <source>
        <dbReference type="Pfam" id="PF03703"/>
    </source>
</evidence>
<feature type="transmembrane region" description="Helical" evidence="1">
    <location>
        <begin position="181"/>
        <end position="199"/>
    </location>
</feature>
<proteinExistence type="predicted"/>
<accession>A0A9D1L7S9</accession>
<comment type="caution">
    <text evidence="3">The sequence shown here is derived from an EMBL/GenBank/DDBJ whole genome shotgun (WGS) entry which is preliminary data.</text>
</comment>
<dbReference type="Proteomes" id="UP000824090">
    <property type="component" value="Unassembled WGS sequence"/>
</dbReference>
<keyword evidence="1" id="KW-1133">Transmembrane helix</keyword>
<sequence>MLFGPQRGSFFTVFDRFAETFGLPIAVVAIALIFGNMQALLENSFILAVTLIAPARRLFSYFFTYYSVDEEKFHVRSGLLNKKNLEIPLDSITSVDFTQNIIFQWADVYGVRVDNASSYGGNGTGKVSLALKRQEAERLKAILLSKSRGGKRSEEKRGEAVRVPVANIIAMGALQTKGSGLAQIISVITVVYGIVSIAFERGLGIEDELTGLIADMPGIWTACAAAAAFFVISAVLGAFFAVIKYYGFTIRDGGSSVLIEYGLFTKKNYSLMKEKISGVEFVQSMSMRAVKKGYLNVMAVGYGDTENTEKAMMYPLIGEEEWEAFAASYIPAAAFSEKGDRPLKGSIRYFFICPRFIIYFTAAAGALICEKIWKVTEAAPMELSWIWILAAAGALLAVLSVLTEYRNTFMASDGENISLVTGGFTRTKTVIKTKMIESVSDSGSLLKRRKGTVSVKLGIMAPMTDMSKVIRNMPHGAFEKVKKVIHY</sequence>
<organism evidence="3 4">
    <name type="scientific">Candidatus Allocopromorpha excrementigallinarum</name>
    <dbReference type="NCBI Taxonomy" id="2840742"/>
    <lineage>
        <taxon>Bacteria</taxon>
        <taxon>Bacillati</taxon>
        <taxon>Bacillota</taxon>
        <taxon>Clostridia</taxon>
        <taxon>Eubacteriales</taxon>
        <taxon>Eubacteriaceae</taxon>
        <taxon>Eubacteriaceae incertae sedis</taxon>
        <taxon>Candidatus Allocopromorpha</taxon>
    </lineage>
</organism>
<feature type="transmembrane region" description="Helical" evidence="1">
    <location>
        <begin position="45"/>
        <end position="66"/>
    </location>
</feature>
<dbReference type="EMBL" id="DVMP01000145">
    <property type="protein sequence ID" value="HIU26378.1"/>
    <property type="molecule type" value="Genomic_DNA"/>
</dbReference>
<keyword evidence="1" id="KW-0472">Membrane</keyword>
<feature type="transmembrane region" description="Helical" evidence="1">
    <location>
        <begin position="349"/>
        <end position="373"/>
    </location>
</feature>
<dbReference type="InterPro" id="IPR005182">
    <property type="entry name" value="YdbS-like_PH"/>
</dbReference>
<reference evidence="3" key="1">
    <citation type="submission" date="2020-10" db="EMBL/GenBank/DDBJ databases">
        <authorList>
            <person name="Gilroy R."/>
        </authorList>
    </citation>
    <scope>NUCLEOTIDE SEQUENCE</scope>
    <source>
        <strain evidence="3">ChiHcec3-6078</strain>
    </source>
</reference>
<keyword evidence="1" id="KW-0812">Transmembrane</keyword>
<dbReference type="InterPro" id="IPR014529">
    <property type="entry name" value="UCP026631"/>
</dbReference>
<feature type="transmembrane region" description="Helical" evidence="1">
    <location>
        <begin position="219"/>
        <end position="243"/>
    </location>
</feature>
<feature type="transmembrane region" description="Helical" evidence="1">
    <location>
        <begin position="385"/>
        <end position="402"/>
    </location>
</feature>
<feature type="transmembrane region" description="Helical" evidence="1">
    <location>
        <begin position="21"/>
        <end position="39"/>
    </location>
</feature>
<name>A0A9D1L7S9_9FIRM</name>
<protein>
    <submittedName>
        <fullName evidence="3">PH domain-containing protein</fullName>
    </submittedName>
</protein>
<dbReference type="Pfam" id="PF03703">
    <property type="entry name" value="bPH_2"/>
    <property type="match status" value="2"/>
</dbReference>
<feature type="domain" description="YdbS-like PH" evidence="2">
    <location>
        <begin position="61"/>
        <end position="139"/>
    </location>
</feature>
<evidence type="ECO:0000313" key="3">
    <source>
        <dbReference type="EMBL" id="HIU26378.1"/>
    </source>
</evidence>
<dbReference type="AlphaFoldDB" id="A0A9D1L7S9"/>
<dbReference type="PANTHER" id="PTHR34473">
    <property type="entry name" value="UPF0699 TRANSMEMBRANE PROTEIN YDBS"/>
    <property type="match status" value="1"/>
</dbReference>
<evidence type="ECO:0000313" key="4">
    <source>
        <dbReference type="Proteomes" id="UP000824090"/>
    </source>
</evidence>
<reference evidence="3" key="2">
    <citation type="journal article" date="2021" name="PeerJ">
        <title>Extensive microbial diversity within the chicken gut microbiome revealed by metagenomics and culture.</title>
        <authorList>
            <person name="Gilroy R."/>
            <person name="Ravi A."/>
            <person name="Getino M."/>
            <person name="Pursley I."/>
            <person name="Horton D.L."/>
            <person name="Alikhan N.F."/>
            <person name="Baker D."/>
            <person name="Gharbi K."/>
            <person name="Hall N."/>
            <person name="Watson M."/>
            <person name="Adriaenssens E.M."/>
            <person name="Foster-Nyarko E."/>
            <person name="Jarju S."/>
            <person name="Secka A."/>
            <person name="Antonio M."/>
            <person name="Oren A."/>
            <person name="Chaudhuri R.R."/>
            <person name="La Ragione R."/>
            <person name="Hildebrand F."/>
            <person name="Pallen M.J."/>
        </authorList>
    </citation>
    <scope>NUCLEOTIDE SEQUENCE</scope>
    <source>
        <strain evidence="3">ChiHcec3-6078</strain>
    </source>
</reference>
<feature type="domain" description="YdbS-like PH" evidence="2">
    <location>
        <begin position="245"/>
        <end position="326"/>
    </location>
</feature>
<gene>
    <name evidence="3" type="ORF">IAC50_07810</name>
</gene>
<evidence type="ECO:0000256" key="1">
    <source>
        <dbReference type="SAM" id="Phobius"/>
    </source>
</evidence>
<dbReference type="PIRSF" id="PIRSF026631">
    <property type="entry name" value="UCP026631"/>
    <property type="match status" value="1"/>
</dbReference>